<feature type="transmembrane region" description="Helical" evidence="2">
    <location>
        <begin position="85"/>
        <end position="105"/>
    </location>
</feature>
<feature type="transmembrane region" description="Helical" evidence="2">
    <location>
        <begin position="57"/>
        <end position="79"/>
    </location>
</feature>
<evidence type="ECO:0000313" key="4">
    <source>
        <dbReference type="Proteomes" id="UP000320876"/>
    </source>
</evidence>
<comment type="caution">
    <text evidence="3">The sequence shown here is derived from an EMBL/GenBank/DDBJ whole genome shotgun (WGS) entry which is preliminary data.</text>
</comment>
<accession>A0A542DP49</accession>
<gene>
    <name evidence="3" type="ORF">FB471_4680</name>
</gene>
<protein>
    <submittedName>
        <fullName evidence="3">Uncharacterized protein</fullName>
    </submittedName>
</protein>
<evidence type="ECO:0000256" key="1">
    <source>
        <dbReference type="SAM" id="MobiDB-lite"/>
    </source>
</evidence>
<dbReference type="EMBL" id="VFML01000001">
    <property type="protein sequence ID" value="TQJ04870.1"/>
    <property type="molecule type" value="Genomic_DNA"/>
</dbReference>
<dbReference type="Proteomes" id="UP000320876">
    <property type="component" value="Unassembled WGS sequence"/>
</dbReference>
<sequence length="134" mass="13924">MESRMYGKDTTELEAVPTTVPIPVPTTAPDRQEEVTEPLAAPGRTSGRWWRGLTGSLAAGLAVLAVGVLGAQVLGWASASSGPGAFMTCGHLLAAGLAILAQRVVDRGTGRLAGLAALAVVLLVVAPLWLFWWH</sequence>
<keyword evidence="2" id="KW-1133">Transmembrane helix</keyword>
<keyword evidence="2" id="KW-0812">Transmembrane</keyword>
<evidence type="ECO:0000256" key="2">
    <source>
        <dbReference type="SAM" id="Phobius"/>
    </source>
</evidence>
<organism evidence="3 4">
    <name type="scientific">Amycolatopsis cihanbeyliensis</name>
    <dbReference type="NCBI Taxonomy" id="1128664"/>
    <lineage>
        <taxon>Bacteria</taxon>
        <taxon>Bacillati</taxon>
        <taxon>Actinomycetota</taxon>
        <taxon>Actinomycetes</taxon>
        <taxon>Pseudonocardiales</taxon>
        <taxon>Pseudonocardiaceae</taxon>
        <taxon>Amycolatopsis</taxon>
    </lineage>
</organism>
<feature type="transmembrane region" description="Helical" evidence="2">
    <location>
        <begin position="112"/>
        <end position="132"/>
    </location>
</feature>
<name>A0A542DP49_AMYCI</name>
<feature type="compositionally biased region" description="Basic and acidic residues" evidence="1">
    <location>
        <begin position="1"/>
        <end position="11"/>
    </location>
</feature>
<keyword evidence="2" id="KW-0472">Membrane</keyword>
<keyword evidence="4" id="KW-1185">Reference proteome</keyword>
<proteinExistence type="predicted"/>
<feature type="region of interest" description="Disordered" evidence="1">
    <location>
        <begin position="1"/>
        <end position="38"/>
    </location>
</feature>
<dbReference type="RefSeq" id="WP_246076533.1">
    <property type="nucleotide sequence ID" value="NZ_VFML01000001.1"/>
</dbReference>
<reference evidence="3 4" key="1">
    <citation type="submission" date="2019-06" db="EMBL/GenBank/DDBJ databases">
        <title>Sequencing the genomes of 1000 actinobacteria strains.</title>
        <authorList>
            <person name="Klenk H.-P."/>
        </authorList>
    </citation>
    <scope>NUCLEOTIDE SEQUENCE [LARGE SCALE GENOMIC DNA]</scope>
    <source>
        <strain evidence="3 4">DSM 45679</strain>
    </source>
</reference>
<evidence type="ECO:0000313" key="3">
    <source>
        <dbReference type="EMBL" id="TQJ04870.1"/>
    </source>
</evidence>
<dbReference type="AlphaFoldDB" id="A0A542DP49"/>